<comment type="caution">
    <text evidence="2">The sequence shown here is derived from an EMBL/GenBank/DDBJ whole genome shotgun (WGS) entry which is preliminary data.</text>
</comment>
<keyword evidence="3" id="KW-1185">Reference proteome</keyword>
<evidence type="ECO:0000313" key="3">
    <source>
        <dbReference type="Proteomes" id="UP000599009"/>
    </source>
</evidence>
<evidence type="ECO:0000313" key="2">
    <source>
        <dbReference type="EMBL" id="GGK04969.1"/>
    </source>
</evidence>
<evidence type="ECO:0000256" key="1">
    <source>
        <dbReference type="SAM" id="SignalP"/>
    </source>
</evidence>
<protein>
    <submittedName>
        <fullName evidence="2">Uncharacterized protein</fullName>
    </submittedName>
</protein>
<feature type="chain" id="PRO_5045792402" evidence="1">
    <location>
        <begin position="33"/>
        <end position="84"/>
    </location>
</feature>
<sequence length="84" mass="8659">MDRKLNHSLIALSATGLLLAAALLAGTPLSQGGPSGANVMDAADATVHDDTEAARRDGRSARSGRRGLALPYFSFAHGMRRIGG</sequence>
<proteinExistence type="predicted"/>
<dbReference type="Proteomes" id="UP000599009">
    <property type="component" value="Unassembled WGS sequence"/>
</dbReference>
<dbReference type="RefSeq" id="WP_132984827.1">
    <property type="nucleotide sequence ID" value="NZ_BMME01000001.1"/>
</dbReference>
<keyword evidence="1" id="KW-0732">Signal</keyword>
<name>A0ABQ2EBX9_9GAMM</name>
<accession>A0ABQ2EBX9</accession>
<organism evidence="2 3">
    <name type="scientific">Luteimonas terricola</name>
    <dbReference type="NCBI Taxonomy" id="645597"/>
    <lineage>
        <taxon>Bacteria</taxon>
        <taxon>Pseudomonadati</taxon>
        <taxon>Pseudomonadota</taxon>
        <taxon>Gammaproteobacteria</taxon>
        <taxon>Lysobacterales</taxon>
        <taxon>Lysobacteraceae</taxon>
        <taxon>Luteimonas</taxon>
    </lineage>
</organism>
<dbReference type="EMBL" id="BMME01000001">
    <property type="protein sequence ID" value="GGK04969.1"/>
    <property type="molecule type" value="Genomic_DNA"/>
</dbReference>
<gene>
    <name evidence="2" type="ORF">GCM10011394_12590</name>
</gene>
<reference evidence="3" key="1">
    <citation type="journal article" date="2019" name="Int. J. Syst. Evol. Microbiol.">
        <title>The Global Catalogue of Microorganisms (GCM) 10K type strain sequencing project: providing services to taxonomists for standard genome sequencing and annotation.</title>
        <authorList>
            <consortium name="The Broad Institute Genomics Platform"/>
            <consortium name="The Broad Institute Genome Sequencing Center for Infectious Disease"/>
            <person name="Wu L."/>
            <person name="Ma J."/>
        </authorList>
    </citation>
    <scope>NUCLEOTIDE SEQUENCE [LARGE SCALE GENOMIC DNA]</scope>
    <source>
        <strain evidence="3">CGMCC 1.8985</strain>
    </source>
</reference>
<feature type="signal peptide" evidence="1">
    <location>
        <begin position="1"/>
        <end position="32"/>
    </location>
</feature>